<keyword evidence="3" id="KW-1185">Reference proteome</keyword>
<accession>A0A6N7LQ37</accession>
<dbReference type="Proteomes" id="UP000469421">
    <property type="component" value="Unassembled WGS sequence"/>
</dbReference>
<feature type="signal peptide" evidence="1">
    <location>
        <begin position="1"/>
        <end position="27"/>
    </location>
</feature>
<comment type="caution">
    <text evidence="2">The sequence shown here is derived from an EMBL/GenBank/DDBJ whole genome shotgun (WGS) entry which is preliminary data.</text>
</comment>
<name>A0A6N7LQ37_9GAMM</name>
<proteinExistence type="predicted"/>
<evidence type="ECO:0000256" key="1">
    <source>
        <dbReference type="SAM" id="SignalP"/>
    </source>
</evidence>
<keyword evidence="1" id="KW-0732">Signal</keyword>
<sequence length="239" mass="25539">MNTTRITRWFNGGLVLLVGSLSTPLMASDVTGLTTFVPNTPALAEEVNGNFDSVKSAVDDNHQRITDLEAKVVDGAVSFSAFAFSEWTSSNSSSSACQELRILNYVYFDLFWAKSASCSLTTPVHLPQGATVTELSCLVDDALYGTTADSNFYPVTLRQLDLTTATTNSILSTSTSSSNVGLQTLTATPFDPDAPELVIDNTQYAYTLMVTANYADDVAPAVDGNTLKLHGCTVSYSLP</sequence>
<evidence type="ECO:0000313" key="2">
    <source>
        <dbReference type="EMBL" id="MQX52347.1"/>
    </source>
</evidence>
<dbReference type="EMBL" id="WIRE01000001">
    <property type="protein sequence ID" value="MQX52347.1"/>
    <property type="molecule type" value="Genomic_DNA"/>
</dbReference>
<gene>
    <name evidence="2" type="ORF">GFN93_03740</name>
</gene>
<dbReference type="AlphaFoldDB" id="A0A6N7LQ37"/>
<evidence type="ECO:0000313" key="3">
    <source>
        <dbReference type="Proteomes" id="UP000469421"/>
    </source>
</evidence>
<reference evidence="2 3" key="1">
    <citation type="submission" date="2019-10" db="EMBL/GenBank/DDBJ databases">
        <title>Alcanivorax sp.PA15-N-34 draft genome sequence.</title>
        <authorList>
            <person name="Liao X."/>
            <person name="Shao Z."/>
        </authorList>
    </citation>
    <scope>NUCLEOTIDE SEQUENCE [LARGE SCALE GENOMIC DNA]</scope>
    <source>
        <strain evidence="2 3">PA15-N-34</strain>
    </source>
</reference>
<dbReference type="RefSeq" id="WP_153499061.1">
    <property type="nucleotide sequence ID" value="NZ_WIRE01000001.1"/>
</dbReference>
<feature type="chain" id="PRO_5026907559" evidence="1">
    <location>
        <begin position="28"/>
        <end position="239"/>
    </location>
</feature>
<protein>
    <submittedName>
        <fullName evidence="2">Uncharacterized protein</fullName>
    </submittedName>
</protein>
<organism evidence="2 3">
    <name type="scientific">Alcanivorax sediminis</name>
    <dbReference type="NCBI Taxonomy" id="2663008"/>
    <lineage>
        <taxon>Bacteria</taxon>
        <taxon>Pseudomonadati</taxon>
        <taxon>Pseudomonadota</taxon>
        <taxon>Gammaproteobacteria</taxon>
        <taxon>Oceanospirillales</taxon>
        <taxon>Alcanivoracaceae</taxon>
        <taxon>Alcanivorax</taxon>
    </lineage>
</organism>